<proteinExistence type="inferred from homology"/>
<dbReference type="InterPro" id="IPR006592">
    <property type="entry name" value="RNA_pol_N"/>
</dbReference>
<feature type="non-terminal residue" evidence="7">
    <location>
        <position position="157"/>
    </location>
</feature>
<evidence type="ECO:0000256" key="3">
    <source>
        <dbReference type="ARBA" id="ARBA00022695"/>
    </source>
</evidence>
<keyword evidence="2 5" id="KW-0808">Transferase</keyword>
<evidence type="ECO:0000313" key="7">
    <source>
        <dbReference type="EMBL" id="JAG39683.1"/>
    </source>
</evidence>
<dbReference type="SUPFAM" id="SSF64484">
    <property type="entry name" value="beta and beta-prime subunits of DNA dependent RNA-polymerase"/>
    <property type="match status" value="1"/>
</dbReference>
<sequence>GKRRLTAKEILEIIEQIPNEHIHTLGFDGIYTHPKWFILRVLPVSPPCVRPSIIFGGLARSSDDITSKLSDIIKTNDRIKHHKRRGSTDHVYSEDLTLLTYHVCSMFNNNIAKYPQSRNGGKPIKCLRQRLVGKGGRIRSNLMGKRVNFCARTVITG</sequence>
<gene>
    <name evidence="7" type="primary">rpb-1_1</name>
    <name evidence="7" type="ORF">CM83_105295</name>
</gene>
<dbReference type="Pfam" id="PF04997">
    <property type="entry name" value="RNA_pol_Rpb1_1"/>
    <property type="match status" value="1"/>
</dbReference>
<protein>
    <recommendedName>
        <fullName evidence="5">DNA-directed RNA polymerase subunit</fullName>
        <ecNumber evidence="5">2.7.7.6</ecNumber>
    </recommendedName>
</protein>
<comment type="function">
    <text evidence="5">DNA-dependent RNA polymerase catalyzes the transcription of DNA into RNA using the four ribonucleoside triphosphates as substrates.</text>
</comment>
<evidence type="ECO:0000256" key="2">
    <source>
        <dbReference type="ARBA" id="ARBA00022679"/>
    </source>
</evidence>
<comment type="similarity">
    <text evidence="5">Belongs to the RNA polymerase beta' chain family.</text>
</comment>
<comment type="catalytic activity">
    <reaction evidence="5">
        <text>RNA(n) + a ribonucleoside 5'-triphosphate = RNA(n+1) + diphosphate</text>
        <dbReference type="Rhea" id="RHEA:21248"/>
        <dbReference type="Rhea" id="RHEA-COMP:14527"/>
        <dbReference type="Rhea" id="RHEA-COMP:17342"/>
        <dbReference type="ChEBI" id="CHEBI:33019"/>
        <dbReference type="ChEBI" id="CHEBI:61557"/>
        <dbReference type="ChEBI" id="CHEBI:140395"/>
        <dbReference type="EC" id="2.7.7.6"/>
    </reaction>
</comment>
<dbReference type="GO" id="GO:0005665">
    <property type="term" value="C:RNA polymerase II, core complex"/>
    <property type="evidence" value="ECO:0007669"/>
    <property type="project" value="TreeGrafter"/>
</dbReference>
<organism evidence="7">
    <name type="scientific">Lygus hesperus</name>
    <name type="common">Western plant bug</name>
    <dbReference type="NCBI Taxonomy" id="30085"/>
    <lineage>
        <taxon>Eukaryota</taxon>
        <taxon>Metazoa</taxon>
        <taxon>Ecdysozoa</taxon>
        <taxon>Arthropoda</taxon>
        <taxon>Hexapoda</taxon>
        <taxon>Insecta</taxon>
        <taxon>Pterygota</taxon>
        <taxon>Neoptera</taxon>
        <taxon>Paraneoptera</taxon>
        <taxon>Hemiptera</taxon>
        <taxon>Heteroptera</taxon>
        <taxon>Panheteroptera</taxon>
        <taxon>Cimicomorpha</taxon>
        <taxon>Miridae</taxon>
        <taxon>Mirini</taxon>
        <taxon>Lygus</taxon>
    </lineage>
</organism>
<dbReference type="EMBL" id="GBHO01003921">
    <property type="protein sequence ID" value="JAG39683.1"/>
    <property type="molecule type" value="Transcribed_RNA"/>
</dbReference>
<keyword evidence="3 5" id="KW-0548">Nucleotidyltransferase</keyword>
<dbReference type="SMART" id="SM00663">
    <property type="entry name" value="RPOLA_N"/>
    <property type="match status" value="1"/>
</dbReference>
<name>A0A0A9Z8K6_LYGHE</name>
<dbReference type="PANTHER" id="PTHR19376">
    <property type="entry name" value="DNA-DIRECTED RNA POLYMERASE"/>
    <property type="match status" value="1"/>
</dbReference>
<reference evidence="7" key="1">
    <citation type="journal article" date="2014" name="PLoS ONE">
        <title>Transcriptome-Based Identification of ABC Transporters in the Western Tarnished Plant Bug Lygus hesperus.</title>
        <authorList>
            <person name="Hull J.J."/>
            <person name="Chaney K."/>
            <person name="Geib S.M."/>
            <person name="Fabrick J.A."/>
            <person name="Brent C.S."/>
            <person name="Walsh D."/>
            <person name="Lavine L.C."/>
        </authorList>
    </citation>
    <scope>NUCLEOTIDE SEQUENCE</scope>
</reference>
<accession>A0A0A9Z8K6</accession>
<dbReference type="AlphaFoldDB" id="A0A0A9Z8K6"/>
<dbReference type="GO" id="GO:0003677">
    <property type="term" value="F:DNA binding"/>
    <property type="evidence" value="ECO:0007669"/>
    <property type="project" value="InterPro"/>
</dbReference>
<keyword evidence="1 5" id="KW-0240">DNA-directed RNA polymerase</keyword>
<dbReference type="GO" id="GO:0006351">
    <property type="term" value="P:DNA-templated transcription"/>
    <property type="evidence" value="ECO:0007669"/>
    <property type="project" value="InterPro"/>
</dbReference>
<evidence type="ECO:0000256" key="5">
    <source>
        <dbReference type="RuleBase" id="RU004279"/>
    </source>
</evidence>
<dbReference type="InterPro" id="IPR045867">
    <property type="entry name" value="DNA-dir_RpoC_beta_prime"/>
</dbReference>
<dbReference type="InterPro" id="IPR007080">
    <property type="entry name" value="RNA_pol_Rpb1_1"/>
</dbReference>
<dbReference type="PANTHER" id="PTHR19376:SF37">
    <property type="entry name" value="DNA-DIRECTED RNA POLYMERASE II SUBUNIT RPB1"/>
    <property type="match status" value="1"/>
</dbReference>
<feature type="non-terminal residue" evidence="7">
    <location>
        <position position="1"/>
    </location>
</feature>
<evidence type="ECO:0000256" key="1">
    <source>
        <dbReference type="ARBA" id="ARBA00022478"/>
    </source>
</evidence>
<evidence type="ECO:0000259" key="6">
    <source>
        <dbReference type="SMART" id="SM00663"/>
    </source>
</evidence>
<evidence type="ECO:0000256" key="4">
    <source>
        <dbReference type="ARBA" id="ARBA00023163"/>
    </source>
</evidence>
<feature type="domain" description="RNA polymerase N-terminal" evidence="6">
    <location>
        <begin position="35"/>
        <end position="157"/>
    </location>
</feature>
<reference evidence="7" key="2">
    <citation type="submission" date="2014-07" db="EMBL/GenBank/DDBJ databases">
        <authorList>
            <person name="Hull J."/>
        </authorList>
    </citation>
    <scope>NUCLEOTIDE SEQUENCE</scope>
</reference>
<keyword evidence="4 5" id="KW-0804">Transcription</keyword>
<dbReference type="EC" id="2.7.7.6" evidence="5"/>
<dbReference type="GO" id="GO:0003899">
    <property type="term" value="F:DNA-directed RNA polymerase activity"/>
    <property type="evidence" value="ECO:0007669"/>
    <property type="project" value="UniProtKB-EC"/>
</dbReference>